<dbReference type="InterPro" id="IPR027179">
    <property type="entry name" value="CMC4"/>
</dbReference>
<dbReference type="AlphaFoldDB" id="A0A0U9HIW7"/>
<dbReference type="Pfam" id="PF08991">
    <property type="entry name" value="CMC4"/>
    <property type="match status" value="1"/>
</dbReference>
<evidence type="ECO:0000256" key="2">
    <source>
        <dbReference type="ARBA" id="ARBA00009858"/>
    </source>
</evidence>
<evidence type="ECO:0008006" key="7">
    <source>
        <dbReference type="Google" id="ProtNLM"/>
    </source>
</evidence>
<organism evidence="5 6">
    <name type="scientific">Klebsormidium nitens</name>
    <name type="common">Green alga</name>
    <name type="synonym">Ulothrix nitens</name>
    <dbReference type="NCBI Taxonomy" id="105231"/>
    <lineage>
        <taxon>Eukaryota</taxon>
        <taxon>Viridiplantae</taxon>
        <taxon>Streptophyta</taxon>
        <taxon>Klebsormidiophyceae</taxon>
        <taxon>Klebsormidiales</taxon>
        <taxon>Klebsormidiaceae</taxon>
        <taxon>Klebsormidium</taxon>
    </lineage>
</organism>
<evidence type="ECO:0000313" key="6">
    <source>
        <dbReference type="Proteomes" id="UP000054558"/>
    </source>
</evidence>
<evidence type="ECO:0000256" key="4">
    <source>
        <dbReference type="ARBA" id="ARBA00023157"/>
    </source>
</evidence>
<dbReference type="Gene3D" id="1.10.287.1130">
    <property type="entry name" value="CytochromE C oxidase copper chaperone"/>
    <property type="match status" value="1"/>
</dbReference>
<dbReference type="OrthoDB" id="42561at2759"/>
<dbReference type="InterPro" id="IPR009069">
    <property type="entry name" value="Cys_alpha_HP_mot_SF"/>
</dbReference>
<dbReference type="PANTHER" id="PTHR15590:SF0">
    <property type="entry name" value="CX9C MOTIF-CONTAINING PROTEIN 4"/>
    <property type="match status" value="1"/>
</dbReference>
<dbReference type="SUPFAM" id="SSF47072">
    <property type="entry name" value="Cysteine alpha-hairpin motif"/>
    <property type="match status" value="1"/>
</dbReference>
<dbReference type="PROSITE" id="PS51808">
    <property type="entry name" value="CHCH"/>
    <property type="match status" value="1"/>
</dbReference>
<sequence length="76" mass="8737">MWWPWKREEDPELTGQPCHAQACAIQKCLSKNNFDSHKCIDTIQKLLACCQEHQNKPKHCAEMSGLLKEAEAKTVK</sequence>
<comment type="subcellular location">
    <subcellularLocation>
        <location evidence="1">Mitochondrion</location>
    </subcellularLocation>
</comment>
<evidence type="ECO:0000256" key="1">
    <source>
        <dbReference type="ARBA" id="ARBA00004173"/>
    </source>
</evidence>
<comment type="similarity">
    <text evidence="2">Belongs to the CMC4 family.</text>
</comment>
<dbReference type="Proteomes" id="UP000054558">
    <property type="component" value="Unassembled WGS sequence"/>
</dbReference>
<gene>
    <name evidence="5" type="ORF">KFL_000750230</name>
</gene>
<dbReference type="GO" id="GO:0005739">
    <property type="term" value="C:mitochondrion"/>
    <property type="evidence" value="ECO:0007669"/>
    <property type="project" value="UniProtKB-SubCell"/>
</dbReference>
<accession>A0A0U9HIW7</accession>
<keyword evidence="6" id="KW-1185">Reference proteome</keyword>
<keyword evidence="3" id="KW-0496">Mitochondrion</keyword>
<evidence type="ECO:0000313" key="5">
    <source>
        <dbReference type="EMBL" id="GAQ81255.1"/>
    </source>
</evidence>
<dbReference type="OMA" id="CNYNSTH"/>
<dbReference type="EMBL" id="DF237024">
    <property type="protein sequence ID" value="GAQ81255.1"/>
    <property type="molecule type" value="Genomic_DNA"/>
</dbReference>
<evidence type="ECO:0000256" key="3">
    <source>
        <dbReference type="ARBA" id="ARBA00023128"/>
    </source>
</evidence>
<name>A0A0U9HIW7_KLENI</name>
<keyword evidence="4" id="KW-1015">Disulfide bond</keyword>
<dbReference type="PANTHER" id="PTHR15590">
    <property type="entry name" value="CX9C MOTIF-CONTAINING PROTEIN 4"/>
    <property type="match status" value="1"/>
</dbReference>
<proteinExistence type="inferred from homology"/>
<reference evidence="5 6" key="1">
    <citation type="journal article" date="2014" name="Nat. Commun.">
        <title>Klebsormidium flaccidum genome reveals primary factors for plant terrestrial adaptation.</title>
        <authorList>
            <person name="Hori K."/>
            <person name="Maruyama F."/>
            <person name="Fujisawa T."/>
            <person name="Togashi T."/>
            <person name="Yamamoto N."/>
            <person name="Seo M."/>
            <person name="Sato S."/>
            <person name="Yamada T."/>
            <person name="Mori H."/>
            <person name="Tajima N."/>
            <person name="Moriyama T."/>
            <person name="Ikeuchi M."/>
            <person name="Watanabe M."/>
            <person name="Wada H."/>
            <person name="Kobayashi K."/>
            <person name="Saito M."/>
            <person name="Masuda T."/>
            <person name="Sasaki-Sekimoto Y."/>
            <person name="Mashiguchi K."/>
            <person name="Awai K."/>
            <person name="Shimojima M."/>
            <person name="Masuda S."/>
            <person name="Iwai M."/>
            <person name="Nobusawa T."/>
            <person name="Narise T."/>
            <person name="Kondo S."/>
            <person name="Saito H."/>
            <person name="Sato R."/>
            <person name="Murakawa M."/>
            <person name="Ihara Y."/>
            <person name="Oshima-Yamada Y."/>
            <person name="Ohtaka K."/>
            <person name="Satoh M."/>
            <person name="Sonobe K."/>
            <person name="Ishii M."/>
            <person name="Ohtani R."/>
            <person name="Kanamori-Sato M."/>
            <person name="Honoki R."/>
            <person name="Miyazaki D."/>
            <person name="Mochizuki H."/>
            <person name="Umetsu J."/>
            <person name="Higashi K."/>
            <person name="Shibata D."/>
            <person name="Kamiya Y."/>
            <person name="Sato N."/>
            <person name="Nakamura Y."/>
            <person name="Tabata S."/>
            <person name="Ida S."/>
            <person name="Kurokawa K."/>
            <person name="Ohta H."/>
        </authorList>
    </citation>
    <scope>NUCLEOTIDE SEQUENCE [LARGE SCALE GENOMIC DNA]</scope>
    <source>
        <strain evidence="5 6">NIES-2285</strain>
    </source>
</reference>
<protein>
    <recommendedName>
        <fullName evidence="7">Cx9C motif-containing protein 4</fullName>
    </recommendedName>
</protein>